<dbReference type="Gene3D" id="3.40.50.140">
    <property type="match status" value="1"/>
</dbReference>
<gene>
    <name evidence="16" type="ORF">SAMN05216417_101452</name>
</gene>
<dbReference type="GO" id="GO:0043597">
    <property type="term" value="C:cytoplasmic replication fork"/>
    <property type="evidence" value="ECO:0007669"/>
    <property type="project" value="TreeGrafter"/>
</dbReference>
<evidence type="ECO:0000256" key="4">
    <source>
        <dbReference type="ARBA" id="ARBA00022723"/>
    </source>
</evidence>
<dbReference type="GO" id="GO:0046872">
    <property type="term" value="F:metal ion binding"/>
    <property type="evidence" value="ECO:0007669"/>
    <property type="project" value="UniProtKB-KW"/>
</dbReference>
<dbReference type="PANTHER" id="PTHR11390">
    <property type="entry name" value="PROKARYOTIC DNA TOPOISOMERASE"/>
    <property type="match status" value="1"/>
</dbReference>
<dbReference type="Proteomes" id="UP000182649">
    <property type="component" value="Unassembled WGS sequence"/>
</dbReference>
<dbReference type="GO" id="GO:0006265">
    <property type="term" value="P:DNA topological change"/>
    <property type="evidence" value="ECO:0007669"/>
    <property type="project" value="InterPro"/>
</dbReference>
<evidence type="ECO:0000256" key="9">
    <source>
        <dbReference type="ARBA" id="ARBA00030003"/>
    </source>
</evidence>
<evidence type="ECO:0000256" key="3">
    <source>
        <dbReference type="ARBA" id="ARBA00012891"/>
    </source>
</evidence>
<dbReference type="CDD" id="cd00186">
    <property type="entry name" value="TOP1Ac"/>
    <property type="match status" value="1"/>
</dbReference>
<dbReference type="PRINTS" id="PR00417">
    <property type="entry name" value="PRTPISMRASEI"/>
</dbReference>
<dbReference type="InterPro" id="IPR013825">
    <property type="entry name" value="Topo_IA_cen_sub2"/>
</dbReference>
<dbReference type="InterPro" id="IPR023405">
    <property type="entry name" value="Topo_IA_core_domain"/>
</dbReference>
<keyword evidence="8 16" id="KW-0413">Isomerase</keyword>
<dbReference type="GO" id="GO:0003677">
    <property type="term" value="F:DNA binding"/>
    <property type="evidence" value="ECO:0007669"/>
    <property type="project" value="UniProtKB-KW"/>
</dbReference>
<dbReference type="GO" id="GO:0003917">
    <property type="term" value="F:DNA topoisomerase type I (single strand cut, ATP-independent) activity"/>
    <property type="evidence" value="ECO:0007669"/>
    <property type="project" value="UniProtKB-EC"/>
</dbReference>
<dbReference type="InterPro" id="IPR023406">
    <property type="entry name" value="Topo_IA_AS"/>
</dbReference>
<evidence type="ECO:0000256" key="13">
    <source>
        <dbReference type="SAM" id="MobiDB-lite"/>
    </source>
</evidence>
<name>A0A1I7FG05_9PROT</name>
<dbReference type="Pfam" id="PF13342">
    <property type="entry name" value="Toprim_Crpt"/>
    <property type="match status" value="2"/>
</dbReference>
<comment type="similarity">
    <text evidence="2">Belongs to the type IA topoisomerase family.</text>
</comment>
<dbReference type="InterPro" id="IPR013826">
    <property type="entry name" value="Topo_IA_cen_sub3"/>
</dbReference>
<feature type="compositionally biased region" description="Basic and acidic residues" evidence="13">
    <location>
        <begin position="835"/>
        <end position="844"/>
    </location>
</feature>
<evidence type="ECO:0000313" key="17">
    <source>
        <dbReference type="Proteomes" id="UP000182649"/>
    </source>
</evidence>
<reference evidence="16 17" key="1">
    <citation type="submission" date="2016-10" db="EMBL/GenBank/DDBJ databases">
        <authorList>
            <person name="de Groot N.N."/>
        </authorList>
    </citation>
    <scope>NUCLEOTIDE SEQUENCE [LARGE SCALE GENOMIC DNA]</scope>
    <source>
        <strain evidence="16 17">Nl14</strain>
    </source>
</reference>
<keyword evidence="7" id="KW-0238">DNA-binding</keyword>
<dbReference type="NCBIfam" id="NF011313">
    <property type="entry name" value="PRK14724.1"/>
    <property type="match status" value="1"/>
</dbReference>
<dbReference type="SMART" id="SM00493">
    <property type="entry name" value="TOPRIM"/>
    <property type="match status" value="1"/>
</dbReference>
<sequence length="863" mass="96595">MLMNRVGARDIYRSFMGKTLIIAEKPSVAADIARVLGGFTKHTDYFENDEYVVSSAVGHLLELAVPPEHEVKRGKWSFTNLPVIPPHFDLNPIEKTESRLKLLTRLIKRKDVDALINACDAGREGELIFRYITRHVGTRKPVKRLWLQSMTPTSIREGFNKLLDDEDVWPLAEAAVSRSEADWLVGINGTRAMTAFNSQEGGFHKTTVGRVQTPTLAILIEREDIIKKFVPRSYWEVHARFSAGEGSYKGRWFDESFTKAKKDNEQKPERLWDQATAEAIRAKCLGKSGVVTEESKPATETCPLLYDLTSLQRDANGRFGFSAKTTLALAQALYEKHKVLTYPRTDSRALPEDYIATVKETLGSLENSGYGAFAAQILSAGWVKPNKRVFNNAKISDHFAIIPTTIEARGLNEVESKLYDLVVKRFLAIFYPVAEFLVTTRITRVESEPFKTEGKVLVNPGWQAVYGKEAQPSGTEDSSTLVKLEPGESVIAEEIEVASNQTRPPPRFNEATLLSAMEGAGKWVEDEELREAMSAKGLGTPATRAAIIEGLVSENYVQRVGRELHPTAKAFSLITLLRGLKVPELTSPELTGDWEYKLRQIEQGKLERNKFMAEIAEMTSHIVQQAKSHRGETISGDFSTLKSPCPKCGGVIQETYKKFQCQKCDFALWKILAGRQFETAEMEQLITRREVGPLQGFRSKMGRLFNANIKLTDEFEMKFDFGADGEQDAEEVDFSGQEPLGKCPRCSGRVFDHGMSYLCEKSLGSAHTCSFRIGKIILSRPLEREQVMKLLQTGKTDLLTKFISKKGRPFSAYLVAGKDGKIGFEFEVKEAKVKTPTETEEAKVSKSRARAAPLKRTLSAKTR</sequence>
<evidence type="ECO:0000256" key="12">
    <source>
        <dbReference type="ARBA" id="ARBA00032877"/>
    </source>
</evidence>
<evidence type="ECO:0000256" key="10">
    <source>
        <dbReference type="ARBA" id="ARBA00031985"/>
    </source>
</evidence>
<evidence type="ECO:0000256" key="8">
    <source>
        <dbReference type="ARBA" id="ARBA00023235"/>
    </source>
</evidence>
<dbReference type="InterPro" id="IPR034144">
    <property type="entry name" value="TOPRIM_TopoIII"/>
</dbReference>
<dbReference type="Gene3D" id="1.10.290.10">
    <property type="entry name" value="Topoisomerase I, domain 4"/>
    <property type="match status" value="1"/>
</dbReference>
<evidence type="ECO:0000256" key="11">
    <source>
        <dbReference type="ARBA" id="ARBA00032235"/>
    </source>
</evidence>
<dbReference type="PANTHER" id="PTHR11390:SF21">
    <property type="entry name" value="DNA TOPOISOMERASE 3-ALPHA"/>
    <property type="match status" value="1"/>
</dbReference>
<proteinExistence type="inferred from homology"/>
<dbReference type="NCBIfam" id="TIGR01056">
    <property type="entry name" value="topB"/>
    <property type="match status" value="1"/>
</dbReference>
<dbReference type="GO" id="GO:0006281">
    <property type="term" value="P:DNA repair"/>
    <property type="evidence" value="ECO:0007669"/>
    <property type="project" value="TreeGrafter"/>
</dbReference>
<evidence type="ECO:0000259" key="14">
    <source>
        <dbReference type="PROSITE" id="PS50880"/>
    </source>
</evidence>
<dbReference type="InterPro" id="IPR025589">
    <property type="entry name" value="Toprim_C_rpt"/>
</dbReference>
<dbReference type="SMART" id="SM00437">
    <property type="entry name" value="TOP1Ac"/>
    <property type="match status" value="1"/>
</dbReference>
<dbReference type="AlphaFoldDB" id="A0A1I7FG05"/>
<dbReference type="InterPro" id="IPR005738">
    <property type="entry name" value="TopoIII"/>
</dbReference>
<evidence type="ECO:0000256" key="1">
    <source>
        <dbReference type="ARBA" id="ARBA00000213"/>
    </source>
</evidence>
<dbReference type="SMART" id="SM00436">
    <property type="entry name" value="TOP1Bc"/>
    <property type="match status" value="1"/>
</dbReference>
<dbReference type="InterPro" id="IPR013497">
    <property type="entry name" value="Topo_IA_cen"/>
</dbReference>
<accession>A0A1I7FG05</accession>
<dbReference type="EC" id="5.6.2.1" evidence="3"/>
<keyword evidence="6" id="KW-0799">Topoisomerase</keyword>
<dbReference type="PROSITE" id="PS50880">
    <property type="entry name" value="TOPRIM"/>
    <property type="match status" value="1"/>
</dbReference>
<evidence type="ECO:0000256" key="7">
    <source>
        <dbReference type="ARBA" id="ARBA00023125"/>
    </source>
</evidence>
<dbReference type="GO" id="GO:0006310">
    <property type="term" value="P:DNA recombination"/>
    <property type="evidence" value="ECO:0007669"/>
    <property type="project" value="TreeGrafter"/>
</dbReference>
<dbReference type="Pfam" id="PF01131">
    <property type="entry name" value="Topoisom_bac"/>
    <property type="match status" value="1"/>
</dbReference>
<dbReference type="InterPro" id="IPR003602">
    <property type="entry name" value="Topo_IA_DNA-bd_dom"/>
</dbReference>
<dbReference type="NCBIfam" id="NF005829">
    <property type="entry name" value="PRK07726.1"/>
    <property type="match status" value="1"/>
</dbReference>
<evidence type="ECO:0000256" key="6">
    <source>
        <dbReference type="ARBA" id="ARBA00023029"/>
    </source>
</evidence>
<evidence type="ECO:0000256" key="5">
    <source>
        <dbReference type="ARBA" id="ARBA00022842"/>
    </source>
</evidence>
<protein>
    <recommendedName>
        <fullName evidence="3">DNA topoisomerase</fullName>
        <ecNumber evidence="3">5.6.2.1</ecNumber>
    </recommendedName>
    <alternativeName>
        <fullName evidence="12">Omega-protein</fullName>
    </alternativeName>
    <alternativeName>
        <fullName evidence="11">Relaxing enzyme</fullName>
    </alternativeName>
    <alternativeName>
        <fullName evidence="9">Swivelase</fullName>
    </alternativeName>
    <alternativeName>
        <fullName evidence="10">Untwisting enzyme</fullName>
    </alternativeName>
</protein>
<comment type="catalytic activity">
    <reaction evidence="1">
        <text>ATP-independent breakage of single-stranded DNA, followed by passage and rejoining.</text>
        <dbReference type="EC" id="5.6.2.1"/>
    </reaction>
</comment>
<dbReference type="NCBIfam" id="NF006032">
    <property type="entry name" value="PRK08173.1"/>
    <property type="match status" value="1"/>
</dbReference>
<feature type="domain" description="Toprim" evidence="14">
    <location>
        <begin position="18"/>
        <end position="151"/>
    </location>
</feature>
<dbReference type="PROSITE" id="PS00396">
    <property type="entry name" value="TOPO_IA_1"/>
    <property type="match status" value="1"/>
</dbReference>
<dbReference type="Gene3D" id="2.70.20.10">
    <property type="entry name" value="Topoisomerase I, domain 3"/>
    <property type="match status" value="1"/>
</dbReference>
<evidence type="ECO:0000313" key="16">
    <source>
        <dbReference type="EMBL" id="SFU35120.1"/>
    </source>
</evidence>
<keyword evidence="5" id="KW-0460">Magnesium</keyword>
<feature type="region of interest" description="Disordered" evidence="13">
    <location>
        <begin position="835"/>
        <end position="863"/>
    </location>
</feature>
<dbReference type="PROSITE" id="PS52039">
    <property type="entry name" value="TOPO_IA_2"/>
    <property type="match status" value="1"/>
</dbReference>
<dbReference type="InterPro" id="IPR006171">
    <property type="entry name" value="TOPRIM_dom"/>
</dbReference>
<dbReference type="Pfam" id="PF01751">
    <property type="entry name" value="Toprim"/>
    <property type="match status" value="1"/>
</dbReference>
<keyword evidence="4" id="KW-0479">Metal-binding</keyword>
<evidence type="ECO:0000259" key="15">
    <source>
        <dbReference type="PROSITE" id="PS52039"/>
    </source>
</evidence>
<dbReference type="InterPro" id="IPR000380">
    <property type="entry name" value="Topo_IA"/>
</dbReference>
<dbReference type="InterPro" id="IPR003601">
    <property type="entry name" value="Topo_IA_2"/>
</dbReference>
<feature type="domain" description="Topo IA-type catalytic" evidence="15">
    <location>
        <begin position="168"/>
        <end position="623"/>
    </location>
</feature>
<dbReference type="EMBL" id="FPBZ01000001">
    <property type="protein sequence ID" value="SFU35120.1"/>
    <property type="molecule type" value="Genomic_DNA"/>
</dbReference>
<evidence type="ECO:0000256" key="2">
    <source>
        <dbReference type="ARBA" id="ARBA00009446"/>
    </source>
</evidence>
<organism evidence="16 17">
    <name type="scientific">Nitrosospira multiformis</name>
    <dbReference type="NCBI Taxonomy" id="1231"/>
    <lineage>
        <taxon>Bacteria</taxon>
        <taxon>Pseudomonadati</taxon>
        <taxon>Pseudomonadota</taxon>
        <taxon>Betaproteobacteria</taxon>
        <taxon>Nitrosomonadales</taxon>
        <taxon>Nitrosomonadaceae</taxon>
        <taxon>Nitrosospira</taxon>
    </lineage>
</organism>
<dbReference type="CDD" id="cd03362">
    <property type="entry name" value="TOPRIM_TopoIA_TopoIII"/>
    <property type="match status" value="1"/>
</dbReference>
<dbReference type="Gene3D" id="1.10.460.10">
    <property type="entry name" value="Topoisomerase I, domain 2"/>
    <property type="match status" value="1"/>
</dbReference>
<dbReference type="InterPro" id="IPR013824">
    <property type="entry name" value="Topo_IA_cen_sub1"/>
</dbReference>
<dbReference type="SUPFAM" id="SSF56712">
    <property type="entry name" value="Prokaryotic type I DNA topoisomerase"/>
    <property type="match status" value="1"/>
</dbReference>